<evidence type="ECO:0000313" key="5">
    <source>
        <dbReference type="Proteomes" id="UP000184604"/>
    </source>
</evidence>
<proteinExistence type="predicted"/>
<protein>
    <submittedName>
        <fullName evidence="4">MerR family transcriptional regulator</fullName>
    </submittedName>
</protein>
<name>A0A1L5FA95_CLOKL</name>
<dbReference type="AlphaFoldDB" id="A0A1L5FA95"/>
<dbReference type="OrthoDB" id="9791488at2"/>
<evidence type="ECO:0000313" key="4">
    <source>
        <dbReference type="EMBL" id="APM39750.1"/>
    </source>
</evidence>
<feature type="coiled-coil region" evidence="2">
    <location>
        <begin position="101"/>
        <end position="142"/>
    </location>
</feature>
<organism evidence="4 5">
    <name type="scientific">Clostridium kluyveri</name>
    <dbReference type="NCBI Taxonomy" id="1534"/>
    <lineage>
        <taxon>Bacteria</taxon>
        <taxon>Bacillati</taxon>
        <taxon>Bacillota</taxon>
        <taxon>Clostridia</taxon>
        <taxon>Eubacteriales</taxon>
        <taxon>Clostridiaceae</taxon>
        <taxon>Clostridium</taxon>
    </lineage>
</organism>
<reference evidence="4 5" key="1">
    <citation type="submission" date="2016-12" db="EMBL/GenBank/DDBJ databases">
        <title>Complete genome sequence of Clostridium kluyveri JZZ isolated from the pit mud of a Chinese flavor liquor-making factory.</title>
        <authorList>
            <person name="Wang Y."/>
        </authorList>
    </citation>
    <scope>NUCLEOTIDE SEQUENCE [LARGE SCALE GENOMIC DNA]</scope>
    <source>
        <strain evidence="4 5">JZZ</strain>
    </source>
</reference>
<dbReference type="Proteomes" id="UP000184604">
    <property type="component" value="Chromosome"/>
</dbReference>
<evidence type="ECO:0000259" key="3">
    <source>
        <dbReference type="PROSITE" id="PS50937"/>
    </source>
</evidence>
<dbReference type="GO" id="GO:0003700">
    <property type="term" value="F:DNA-binding transcription factor activity"/>
    <property type="evidence" value="ECO:0007669"/>
    <property type="project" value="InterPro"/>
</dbReference>
<feature type="domain" description="HTH merR-type" evidence="3">
    <location>
        <begin position="1"/>
        <end position="73"/>
    </location>
</feature>
<dbReference type="PANTHER" id="PTHR30204">
    <property type="entry name" value="REDOX-CYCLING DRUG-SENSING TRANSCRIPTIONAL ACTIVATOR SOXR"/>
    <property type="match status" value="1"/>
</dbReference>
<dbReference type="PANTHER" id="PTHR30204:SF58">
    <property type="entry name" value="HTH-TYPE TRANSCRIPTIONAL REGULATOR YFMP"/>
    <property type="match status" value="1"/>
</dbReference>
<gene>
    <name evidence="4" type="ORF">BS101_13910</name>
</gene>
<dbReference type="InterPro" id="IPR047057">
    <property type="entry name" value="MerR_fam"/>
</dbReference>
<dbReference type="Pfam" id="PF13411">
    <property type="entry name" value="MerR_1"/>
    <property type="match status" value="1"/>
</dbReference>
<dbReference type="SMART" id="SM00422">
    <property type="entry name" value="HTH_MERR"/>
    <property type="match status" value="1"/>
</dbReference>
<sequence>MDWLKIDQVSKESGLTKRTIRYYEQIGILPPPMRSEGGIRCYTQEHIDLLIKIRNAKEALGFSLQELQYFISLGSAIEANKIDYKQSFEPAKQKEKLIEIINNIDQKLILIEKKIDKIENVRKELLDLKKRAQTVVEKMNMENFEE</sequence>
<keyword evidence="1" id="KW-0238">DNA-binding</keyword>
<dbReference type="RefSeq" id="WP_073539365.1">
    <property type="nucleotide sequence ID" value="NZ_CP018335.1"/>
</dbReference>
<dbReference type="Gene3D" id="1.10.1660.10">
    <property type="match status" value="1"/>
</dbReference>
<dbReference type="GO" id="GO:0003677">
    <property type="term" value="F:DNA binding"/>
    <property type="evidence" value="ECO:0007669"/>
    <property type="project" value="UniProtKB-KW"/>
</dbReference>
<dbReference type="EMBL" id="CP018335">
    <property type="protein sequence ID" value="APM39750.1"/>
    <property type="molecule type" value="Genomic_DNA"/>
</dbReference>
<evidence type="ECO:0000256" key="1">
    <source>
        <dbReference type="ARBA" id="ARBA00023125"/>
    </source>
</evidence>
<keyword evidence="2" id="KW-0175">Coiled coil</keyword>
<accession>A0A1L5FA95</accession>
<dbReference type="InterPro" id="IPR000551">
    <property type="entry name" value="MerR-type_HTH_dom"/>
</dbReference>
<dbReference type="PROSITE" id="PS50937">
    <property type="entry name" value="HTH_MERR_2"/>
    <property type="match status" value="1"/>
</dbReference>
<dbReference type="InterPro" id="IPR009061">
    <property type="entry name" value="DNA-bd_dom_put_sf"/>
</dbReference>
<dbReference type="SUPFAM" id="SSF46955">
    <property type="entry name" value="Putative DNA-binding domain"/>
    <property type="match status" value="1"/>
</dbReference>
<evidence type="ECO:0000256" key="2">
    <source>
        <dbReference type="SAM" id="Coils"/>
    </source>
</evidence>